<comment type="caution">
    <text evidence="1">The sequence shown here is derived from an EMBL/GenBank/DDBJ whole genome shotgun (WGS) entry which is preliminary data.</text>
</comment>
<organism evidence="1 2">
    <name type="scientific">Enterococcus cecorum</name>
    <dbReference type="NCBI Taxonomy" id="44008"/>
    <lineage>
        <taxon>Bacteria</taxon>
        <taxon>Bacillati</taxon>
        <taxon>Bacillota</taxon>
        <taxon>Bacilli</taxon>
        <taxon>Lactobacillales</taxon>
        <taxon>Enterococcaceae</taxon>
        <taxon>Enterococcus</taxon>
    </lineage>
</organism>
<dbReference type="Proteomes" id="UP000196074">
    <property type="component" value="Unassembled WGS sequence"/>
</dbReference>
<name>A0A1Y4QVY9_9ENTE</name>
<dbReference type="EMBL" id="NFLC01000022">
    <property type="protein sequence ID" value="OUQ09506.1"/>
    <property type="molecule type" value="Genomic_DNA"/>
</dbReference>
<proteinExistence type="predicted"/>
<dbReference type="AlphaFoldDB" id="A0A1Y4QVY9"/>
<dbReference type="RefSeq" id="WP_087215753.1">
    <property type="nucleotide sequence ID" value="NZ_NFLC01000022.1"/>
</dbReference>
<gene>
    <name evidence="1" type="ORF">B5E88_09940</name>
</gene>
<protein>
    <submittedName>
        <fullName evidence="1">Uncharacterized protein</fullName>
    </submittedName>
</protein>
<reference evidence="2" key="1">
    <citation type="submission" date="2017-04" db="EMBL/GenBank/DDBJ databases">
        <title>Function of individual gut microbiota members based on whole genome sequencing of pure cultures obtained from chicken caecum.</title>
        <authorList>
            <person name="Medvecky M."/>
            <person name="Cejkova D."/>
            <person name="Polansky O."/>
            <person name="Karasova D."/>
            <person name="Kubasova T."/>
            <person name="Cizek A."/>
            <person name="Rychlik I."/>
        </authorList>
    </citation>
    <scope>NUCLEOTIDE SEQUENCE [LARGE SCALE GENOMIC DNA]</scope>
    <source>
        <strain evidence="2">An144</strain>
    </source>
</reference>
<evidence type="ECO:0000313" key="2">
    <source>
        <dbReference type="Proteomes" id="UP000196074"/>
    </source>
</evidence>
<evidence type="ECO:0000313" key="1">
    <source>
        <dbReference type="EMBL" id="OUQ09506.1"/>
    </source>
</evidence>
<accession>A0A1Y4QVY9</accession>
<sequence>MVKREMSNDWLEALNPKTTKEIEVVAETQPKNVKMEEKRVIRHGHTAEIAFEKMEDSEKKRYTFNLSLRAREQLSELTKYYQRRSDSAMLEEIVAKLYDQMKR</sequence>